<dbReference type="AlphaFoldDB" id="A0A934QUK4"/>
<evidence type="ECO:0000256" key="1">
    <source>
        <dbReference type="ARBA" id="ARBA00023172"/>
    </source>
</evidence>
<feature type="domain" description="Tyr recombinase" evidence="2">
    <location>
        <begin position="1"/>
        <end position="120"/>
    </location>
</feature>
<name>A0A934QUK4_9PSEU</name>
<evidence type="ECO:0000259" key="2">
    <source>
        <dbReference type="PROSITE" id="PS51898"/>
    </source>
</evidence>
<organism evidence="3 4">
    <name type="scientific">Prauserella cavernicola</name>
    <dbReference type="NCBI Taxonomy" id="2800127"/>
    <lineage>
        <taxon>Bacteria</taxon>
        <taxon>Bacillati</taxon>
        <taxon>Actinomycetota</taxon>
        <taxon>Actinomycetes</taxon>
        <taxon>Pseudonocardiales</taxon>
        <taxon>Pseudonocardiaceae</taxon>
        <taxon>Prauserella</taxon>
    </lineage>
</organism>
<dbReference type="Gene3D" id="1.10.443.10">
    <property type="entry name" value="Intergrase catalytic core"/>
    <property type="match status" value="1"/>
</dbReference>
<accession>A0A934QUK4</accession>
<reference evidence="3" key="1">
    <citation type="submission" date="2020-12" db="EMBL/GenBank/DDBJ databases">
        <title>Prauserella sp. ASG 168, a novel actinomycete isolated from cave rock.</title>
        <authorList>
            <person name="Suriyachadkun C."/>
        </authorList>
    </citation>
    <scope>NUCLEOTIDE SEQUENCE</scope>
    <source>
        <strain evidence="3">ASG 168</strain>
    </source>
</reference>
<dbReference type="EMBL" id="JAENJH010000004">
    <property type="protein sequence ID" value="MBK1786586.1"/>
    <property type="molecule type" value="Genomic_DNA"/>
</dbReference>
<evidence type="ECO:0000313" key="3">
    <source>
        <dbReference type="EMBL" id="MBK1786586.1"/>
    </source>
</evidence>
<proteinExistence type="predicted"/>
<dbReference type="SUPFAM" id="SSF56349">
    <property type="entry name" value="DNA breaking-rejoining enzymes"/>
    <property type="match status" value="1"/>
</dbReference>
<dbReference type="GO" id="GO:0006310">
    <property type="term" value="P:DNA recombination"/>
    <property type="evidence" value="ECO:0007669"/>
    <property type="project" value="UniProtKB-KW"/>
</dbReference>
<sequence length="129" mass="14497">MPLSHEKSSRQHSSQELIHWPATTGRWGLAPGQPDDLVFVTRTGRVVEPRNVNTMLDRVVRHAKIDRSRVHDLRHTCATLLLLDGATIRDVMDQLGHASVTTTGNIYGHVLDEAKQKMAERMNRLAEGD</sequence>
<dbReference type="InterPro" id="IPR002104">
    <property type="entry name" value="Integrase_catalytic"/>
</dbReference>
<gene>
    <name evidence="3" type="ORF">JHE00_19840</name>
</gene>
<dbReference type="RefSeq" id="WP_200320162.1">
    <property type="nucleotide sequence ID" value="NZ_JAENJH010000004.1"/>
</dbReference>
<keyword evidence="4" id="KW-1185">Reference proteome</keyword>
<comment type="caution">
    <text evidence="3">The sequence shown here is derived from an EMBL/GenBank/DDBJ whole genome shotgun (WGS) entry which is preliminary data.</text>
</comment>
<dbReference type="PANTHER" id="PTHR30349">
    <property type="entry name" value="PHAGE INTEGRASE-RELATED"/>
    <property type="match status" value="1"/>
</dbReference>
<protein>
    <submittedName>
        <fullName evidence="3">Tyrosine-type recombinase/integrase</fullName>
    </submittedName>
</protein>
<keyword evidence="1" id="KW-0233">DNA recombination</keyword>
<dbReference type="InterPro" id="IPR050090">
    <property type="entry name" value="Tyrosine_recombinase_XerCD"/>
</dbReference>
<evidence type="ECO:0000313" key="4">
    <source>
        <dbReference type="Proteomes" id="UP000635245"/>
    </source>
</evidence>
<dbReference type="PROSITE" id="PS51898">
    <property type="entry name" value="TYR_RECOMBINASE"/>
    <property type="match status" value="1"/>
</dbReference>
<dbReference type="Pfam" id="PF00589">
    <property type="entry name" value="Phage_integrase"/>
    <property type="match status" value="1"/>
</dbReference>
<dbReference type="Proteomes" id="UP000635245">
    <property type="component" value="Unassembled WGS sequence"/>
</dbReference>
<dbReference type="GO" id="GO:0003677">
    <property type="term" value="F:DNA binding"/>
    <property type="evidence" value="ECO:0007669"/>
    <property type="project" value="InterPro"/>
</dbReference>
<dbReference type="InterPro" id="IPR011010">
    <property type="entry name" value="DNA_brk_join_enz"/>
</dbReference>
<dbReference type="InterPro" id="IPR013762">
    <property type="entry name" value="Integrase-like_cat_sf"/>
</dbReference>
<dbReference type="PANTHER" id="PTHR30349:SF91">
    <property type="entry name" value="INTA PROTEIN"/>
    <property type="match status" value="1"/>
</dbReference>
<dbReference type="GO" id="GO:0015074">
    <property type="term" value="P:DNA integration"/>
    <property type="evidence" value="ECO:0007669"/>
    <property type="project" value="InterPro"/>
</dbReference>